<dbReference type="FunFam" id="3.90.400.10:FF:000002">
    <property type="entry name" value="Sucrose isomerase"/>
    <property type="match status" value="1"/>
</dbReference>
<evidence type="ECO:0000256" key="1">
    <source>
        <dbReference type="ARBA" id="ARBA00008061"/>
    </source>
</evidence>
<keyword evidence="3 5" id="KW-0326">Glycosidase</keyword>
<proteinExistence type="inferred from homology"/>
<dbReference type="InterPro" id="IPR006047">
    <property type="entry name" value="GH13_cat_dom"/>
</dbReference>
<keyword evidence="2 5" id="KW-0378">Hydrolase</keyword>
<comment type="catalytic activity">
    <reaction evidence="5">
        <text>Endohydrolysis of (1-&gt;4)-alpha-D-glucosidic linkages in polysaccharides containing three or more (1-&gt;4)-alpha-linked D-glucose units.</text>
        <dbReference type="EC" id="3.2.1.1"/>
    </reaction>
</comment>
<dbReference type="AlphaFoldDB" id="A0A3E3EHR7"/>
<dbReference type="Pfam" id="PF00128">
    <property type="entry name" value="Alpha-amylase"/>
    <property type="match status" value="1"/>
</dbReference>
<evidence type="ECO:0000256" key="2">
    <source>
        <dbReference type="ARBA" id="ARBA00022801"/>
    </source>
</evidence>
<dbReference type="Gene3D" id="2.60.40.1180">
    <property type="entry name" value="Golgi alpha-mannosidase II"/>
    <property type="match status" value="1"/>
</dbReference>
<dbReference type="Gene3D" id="3.90.400.10">
    <property type="entry name" value="Oligo-1,6-glucosidase, Domain 2"/>
    <property type="match status" value="1"/>
</dbReference>
<dbReference type="InterPro" id="IPR045857">
    <property type="entry name" value="O16G_dom_2"/>
</dbReference>
<dbReference type="InterPro" id="IPR017853">
    <property type="entry name" value="GH"/>
</dbReference>
<dbReference type="GO" id="GO:0004556">
    <property type="term" value="F:alpha-amylase activity"/>
    <property type="evidence" value="ECO:0007669"/>
    <property type="project" value="UniProtKB-UniRule"/>
</dbReference>
<evidence type="ECO:0000313" key="7">
    <source>
        <dbReference type="EMBL" id="RGD87202.1"/>
    </source>
</evidence>
<organism evidence="7 8">
    <name type="scientific">Thomasclavelia ramosa</name>
    <dbReference type="NCBI Taxonomy" id="1547"/>
    <lineage>
        <taxon>Bacteria</taxon>
        <taxon>Bacillati</taxon>
        <taxon>Bacillota</taxon>
        <taxon>Erysipelotrichia</taxon>
        <taxon>Erysipelotrichales</taxon>
        <taxon>Coprobacillaceae</taxon>
        <taxon>Thomasclavelia</taxon>
    </lineage>
</organism>
<dbReference type="Gene3D" id="3.20.20.80">
    <property type="entry name" value="Glycosidases"/>
    <property type="match status" value="1"/>
</dbReference>
<feature type="domain" description="Glycosyl hydrolase family 13 catalytic" evidence="6">
    <location>
        <begin position="12"/>
        <end position="418"/>
    </location>
</feature>
<dbReference type="PANTHER" id="PTHR10357">
    <property type="entry name" value="ALPHA-AMYLASE FAMILY MEMBER"/>
    <property type="match status" value="1"/>
</dbReference>
<evidence type="ECO:0000256" key="3">
    <source>
        <dbReference type="ARBA" id="ARBA00023295"/>
    </source>
</evidence>
<reference evidence="7 8" key="1">
    <citation type="submission" date="2018-08" db="EMBL/GenBank/DDBJ databases">
        <title>A genome reference for cultivated species of the human gut microbiota.</title>
        <authorList>
            <person name="Zou Y."/>
            <person name="Xue W."/>
            <person name="Luo G."/>
        </authorList>
    </citation>
    <scope>NUCLEOTIDE SEQUENCE [LARGE SCALE GENOMIC DNA]</scope>
    <source>
        <strain evidence="7 8">OM06-4</strain>
    </source>
</reference>
<comment type="similarity">
    <text evidence="1 4">Belongs to the glycosyl hydrolase 13 family.</text>
</comment>
<evidence type="ECO:0000256" key="4">
    <source>
        <dbReference type="RuleBase" id="RU003615"/>
    </source>
</evidence>
<gene>
    <name evidence="7" type="ORF">DXB93_00570</name>
</gene>
<dbReference type="SMART" id="SM00642">
    <property type="entry name" value="Aamy"/>
    <property type="match status" value="1"/>
</dbReference>
<accession>A0A3E3EHR7</accession>
<dbReference type="InterPro" id="IPR013780">
    <property type="entry name" value="Glyco_hydro_b"/>
</dbReference>
<keyword evidence="5" id="KW-0119">Carbohydrate metabolism</keyword>
<dbReference type="GO" id="GO:0009313">
    <property type="term" value="P:oligosaccharide catabolic process"/>
    <property type="evidence" value="ECO:0007669"/>
    <property type="project" value="TreeGrafter"/>
</dbReference>
<dbReference type="SUPFAM" id="SSF51445">
    <property type="entry name" value="(Trans)glycosidases"/>
    <property type="match status" value="1"/>
</dbReference>
<dbReference type="InterPro" id="IPR006046">
    <property type="entry name" value="Alpha_amylase"/>
</dbReference>
<dbReference type="GO" id="GO:0043169">
    <property type="term" value="F:cation binding"/>
    <property type="evidence" value="ECO:0007669"/>
    <property type="project" value="InterPro"/>
</dbReference>
<sequence length="551" mass="64231">MEKWWQKEVVYQIYPKSFKDSNGDGIGDLQGIIEKLDYFSDLGVTSLWLCPIYASPMDDNGYDISDYYAINPMFGTMEDLDELIKKGKARGIKIIMDLVVNHTSDEHPWFKAAIADPTSKYRNYYIFKHGKDGRAPTNWRSIFGGSVWQKVTEDEYYFHAFSKKQPCLNWENPVLRQEIYQMINWWLDKGIAGFRVDAINFIKKDQRYQDGEPDGEDGLVSCIPFARNQPGIEVFFKELKENTFAKHDCMTISEAYGVSYDKLGIYIGENGCFDSMFDFNYSNFDIGDNEEWFIRKDWTAKQFRDLLFTSQVEVNKVGWVGTFLENHDQPRSLDKLIVNKADHGYYSATMIASMYFFLRGVPYIYQGEELGMANCVRRSIDDFDDISSHGQYQRMLEEGFSESEALTLVNKRSRDNSRTPMPFDDSQYAGFSDVEPWLALNESYPVINVKAQFNDPDSVYSFYKKMIYLRQQSVYSNTLTFGSFIPDECENDNLIVYQRSYQGQLIVNVCNFSNQEQPFICAKELILNNYKEYDGKVLKPYQTIMYLEENK</sequence>
<dbReference type="RefSeq" id="WP_117580155.1">
    <property type="nucleotide sequence ID" value="NZ_QUSL01000001.1"/>
</dbReference>
<evidence type="ECO:0000256" key="5">
    <source>
        <dbReference type="RuleBase" id="RU361134"/>
    </source>
</evidence>
<dbReference type="FunFam" id="3.20.20.80:FF:000064">
    <property type="entry name" value="Oligo-1,6-glucosidase"/>
    <property type="match status" value="1"/>
</dbReference>
<dbReference type="PANTHER" id="PTHR10357:SF179">
    <property type="entry name" value="NEUTRAL AND BASIC AMINO ACID TRANSPORT PROTEIN RBAT"/>
    <property type="match status" value="1"/>
</dbReference>
<dbReference type="SUPFAM" id="SSF51011">
    <property type="entry name" value="Glycosyl hydrolase domain"/>
    <property type="match status" value="1"/>
</dbReference>
<dbReference type="CDD" id="cd11333">
    <property type="entry name" value="AmyAc_SI_OligoGlu_DGase"/>
    <property type="match status" value="1"/>
</dbReference>
<dbReference type="EC" id="3.2.1.1" evidence="5"/>
<evidence type="ECO:0000259" key="6">
    <source>
        <dbReference type="SMART" id="SM00642"/>
    </source>
</evidence>
<dbReference type="PRINTS" id="PR00110">
    <property type="entry name" value="ALPHAAMYLASE"/>
</dbReference>
<evidence type="ECO:0000313" key="8">
    <source>
        <dbReference type="Proteomes" id="UP000261032"/>
    </source>
</evidence>
<dbReference type="Proteomes" id="UP000261032">
    <property type="component" value="Unassembled WGS sequence"/>
</dbReference>
<protein>
    <recommendedName>
        <fullName evidence="5">Alpha-amylase</fullName>
        <ecNumber evidence="5">3.2.1.1</ecNumber>
    </recommendedName>
</protein>
<name>A0A3E3EHR7_9FIRM</name>
<dbReference type="EMBL" id="QUSL01000001">
    <property type="protein sequence ID" value="RGD87202.1"/>
    <property type="molecule type" value="Genomic_DNA"/>
</dbReference>
<comment type="caution">
    <text evidence="7">The sequence shown here is derived from an EMBL/GenBank/DDBJ whole genome shotgun (WGS) entry which is preliminary data.</text>
</comment>